<dbReference type="AlphaFoldDB" id="A0A6B3IHB2"/>
<proteinExistence type="predicted"/>
<comment type="caution">
    <text evidence="1">The sequence shown here is derived from an EMBL/GenBank/DDBJ whole genome shotgun (WGS) entry which is preliminary data.</text>
</comment>
<gene>
    <name evidence="1" type="ORF">G0004_04220</name>
</gene>
<sequence>IYYKSIIKITITVKVGTNVQTKTIYV</sequence>
<dbReference type="EMBL" id="JAAGRA010000011">
    <property type="protein sequence ID" value="NEF39688.1"/>
    <property type="molecule type" value="Genomic_DNA"/>
</dbReference>
<reference evidence="1" key="1">
    <citation type="journal article" date="2020" name="Antimicrob. Agents Chemother.">
        <title>Novel insights into the classification of staphylococcal beta-lactamases in relation to the cefazolin inoculum effect.</title>
        <authorList>
            <person name="Carvajal L.P."/>
            <person name="Rincon S."/>
            <person name="Echeverri A."/>
            <person name="Porras J."/>
            <person name="Rios R."/>
            <person name="Ordonez K."/>
            <person name="Seas C."/>
            <person name="Gomez-Villegas S."/>
            <person name="Diaz L."/>
            <person name="Arias C.A."/>
            <person name="Reyes J."/>
        </authorList>
    </citation>
    <scope>NUCLEOTIDE SEQUENCE</scope>
    <source>
        <strain evidence="1">5420</strain>
    </source>
</reference>
<organism evidence="1">
    <name type="scientific">Staphylococcus aureus</name>
    <dbReference type="NCBI Taxonomy" id="1280"/>
    <lineage>
        <taxon>Bacteria</taxon>
        <taxon>Bacillati</taxon>
        <taxon>Bacillota</taxon>
        <taxon>Bacilli</taxon>
        <taxon>Bacillales</taxon>
        <taxon>Staphylococcaceae</taxon>
        <taxon>Staphylococcus</taxon>
    </lineage>
</organism>
<name>A0A6B3IHB2_STAAU</name>
<feature type="non-terminal residue" evidence="1">
    <location>
        <position position="1"/>
    </location>
</feature>
<protein>
    <submittedName>
        <fullName evidence="1">Competence protein ComGF</fullName>
    </submittedName>
</protein>
<evidence type="ECO:0000313" key="1">
    <source>
        <dbReference type="EMBL" id="NEF39688.1"/>
    </source>
</evidence>
<accession>A0A6B3IHB2</accession>